<dbReference type="InterPro" id="IPR037068">
    <property type="entry name" value="DNA_primase_core_N_sf"/>
</dbReference>
<dbReference type="InterPro" id="IPR013264">
    <property type="entry name" value="DNAG_N"/>
</dbReference>
<name>A0A0F9PI76_9ZZZZ</name>
<dbReference type="CDD" id="cd03364">
    <property type="entry name" value="TOPRIM_DnaG_primases"/>
    <property type="match status" value="1"/>
</dbReference>
<accession>A0A0F9PI76</accession>
<dbReference type="Gene3D" id="3.90.980.10">
    <property type="entry name" value="DNA primase, catalytic core, N-terminal domain"/>
    <property type="match status" value="1"/>
</dbReference>
<feature type="domain" description="Toprim" evidence="1">
    <location>
        <begin position="122"/>
        <end position="203"/>
    </location>
</feature>
<dbReference type="InterPro" id="IPR006171">
    <property type="entry name" value="TOPRIM_dom"/>
</dbReference>
<dbReference type="PANTHER" id="PTHR30313">
    <property type="entry name" value="DNA PRIMASE"/>
    <property type="match status" value="1"/>
</dbReference>
<dbReference type="GO" id="GO:0005737">
    <property type="term" value="C:cytoplasm"/>
    <property type="evidence" value="ECO:0007669"/>
    <property type="project" value="TreeGrafter"/>
</dbReference>
<evidence type="ECO:0000259" key="1">
    <source>
        <dbReference type="PROSITE" id="PS50880"/>
    </source>
</evidence>
<dbReference type="InterPro" id="IPR034151">
    <property type="entry name" value="TOPRIM_DnaG_bac"/>
</dbReference>
<dbReference type="InterPro" id="IPR050219">
    <property type="entry name" value="DnaG_primase"/>
</dbReference>
<dbReference type="PROSITE" id="PS50880">
    <property type="entry name" value="TOPRIM"/>
    <property type="match status" value="1"/>
</dbReference>
<proteinExistence type="predicted"/>
<dbReference type="SUPFAM" id="SSF56731">
    <property type="entry name" value="DNA primase core"/>
    <property type="match status" value="1"/>
</dbReference>
<comment type="caution">
    <text evidence="2">The sequence shown here is derived from an EMBL/GenBank/DDBJ whole genome shotgun (WGS) entry which is preliminary data.</text>
</comment>
<gene>
    <name evidence="2" type="ORF">LCGC14_1212610</name>
</gene>
<dbReference type="AlphaFoldDB" id="A0A0F9PI76"/>
<reference evidence="2" key="1">
    <citation type="journal article" date="2015" name="Nature">
        <title>Complex archaea that bridge the gap between prokaryotes and eukaryotes.</title>
        <authorList>
            <person name="Spang A."/>
            <person name="Saw J.H."/>
            <person name="Jorgensen S.L."/>
            <person name="Zaremba-Niedzwiedzka K."/>
            <person name="Martijn J."/>
            <person name="Lind A.E."/>
            <person name="van Eijk R."/>
            <person name="Schleper C."/>
            <person name="Guy L."/>
            <person name="Ettema T.J."/>
        </authorList>
    </citation>
    <scope>NUCLEOTIDE SEQUENCE</scope>
</reference>
<dbReference type="Pfam" id="PF08275">
    <property type="entry name" value="DNAG_N"/>
    <property type="match status" value="1"/>
</dbReference>
<evidence type="ECO:0000313" key="2">
    <source>
        <dbReference type="EMBL" id="KKM93027.1"/>
    </source>
</evidence>
<dbReference type="SMART" id="SM00493">
    <property type="entry name" value="TOPRIM"/>
    <property type="match status" value="1"/>
</dbReference>
<organism evidence="2">
    <name type="scientific">marine sediment metagenome</name>
    <dbReference type="NCBI Taxonomy" id="412755"/>
    <lineage>
        <taxon>unclassified sequences</taxon>
        <taxon>metagenomes</taxon>
        <taxon>ecological metagenomes</taxon>
    </lineage>
</organism>
<dbReference type="PANTHER" id="PTHR30313:SF2">
    <property type="entry name" value="DNA PRIMASE"/>
    <property type="match status" value="1"/>
</dbReference>
<dbReference type="EMBL" id="LAZR01006321">
    <property type="protein sequence ID" value="KKM93027.1"/>
    <property type="molecule type" value="Genomic_DNA"/>
</dbReference>
<protein>
    <recommendedName>
        <fullName evidence="1">Toprim domain-containing protein</fullName>
    </recommendedName>
</protein>
<sequence length="238" mass="27724">MKQLLRNRFGELERQKIVVAAKKSLRRSEGEQALDYLKNKRGFSDEIIDRFDIGYCPLNVNQLPELKGRIITPIYDAYGDLSALSTRHLDEVHPRRFWHESFNKSFYVYGLCYAREFISRFKKVIIVEGEFDVISLHSNGFFITVGICGTALTLSQIVLITRYCSEVYLFFDGDDAGRESLERAMELYDRYNFKLYGITFIPVFSPKHADPDSFVKEKGKIELRNLLKQSKKESIFLN</sequence>
<dbReference type="GO" id="GO:0006269">
    <property type="term" value="P:DNA replication, synthesis of primer"/>
    <property type="evidence" value="ECO:0007669"/>
    <property type="project" value="TreeGrafter"/>
</dbReference>
<dbReference type="Pfam" id="PF13662">
    <property type="entry name" value="Toprim_4"/>
    <property type="match status" value="1"/>
</dbReference>
<dbReference type="Gene3D" id="3.40.1360.10">
    <property type="match status" value="1"/>
</dbReference>